<proteinExistence type="predicted"/>
<reference evidence="2 3" key="1">
    <citation type="submission" date="2023-12" db="EMBL/GenBank/DDBJ databases">
        <title>Friends and Foes: Symbiotic and Algicidal bacterial influence on Karenia brevis blooms.</title>
        <authorList>
            <person name="Fei C."/>
            <person name="Mohamed A.R."/>
            <person name="Booker A."/>
            <person name="Arshad M."/>
            <person name="Klass S."/>
            <person name="Ahn S."/>
            <person name="Gilbert P.M."/>
            <person name="Heil C.A."/>
            <person name="Martinez J.M."/>
            <person name="Amin S.A."/>
        </authorList>
    </citation>
    <scope>NUCLEOTIDE SEQUENCE [LARGE SCALE GENOMIC DNA]</scope>
    <source>
        <strain evidence="2 3">CE15</strain>
    </source>
</reference>
<feature type="transmembrane region" description="Helical" evidence="1">
    <location>
        <begin position="6"/>
        <end position="27"/>
    </location>
</feature>
<keyword evidence="1" id="KW-0812">Transmembrane</keyword>
<dbReference type="InterPro" id="IPR021329">
    <property type="entry name" value="DUF2938"/>
</dbReference>
<sequence length="160" mass="17669">MTSILLNSLIIGVGATLVMDLAAWLCLRLFAIQPLNYAFVGRWLIGITLGKLRHNPIMASPNEKHELAIGWFCHYAIGVIYAYMYLILANILTLNTSNIALLLLFTLSTLVMPFFVMQPCFGFGIAASKTPLPLQVRLKSLLAHLSFGAGLYIMILLLLS</sequence>
<dbReference type="EMBL" id="JBAWKS010000002">
    <property type="protein sequence ID" value="MEI4551570.1"/>
    <property type="molecule type" value="Genomic_DNA"/>
</dbReference>
<dbReference type="RefSeq" id="WP_336436532.1">
    <property type="nucleotide sequence ID" value="NZ_JBAWKS010000002.1"/>
</dbReference>
<protein>
    <submittedName>
        <fullName evidence="2">DUF2938 family protein</fullName>
    </submittedName>
</protein>
<name>A0ABU8EX76_9GAMM</name>
<gene>
    <name evidence="2" type="ORF">WAE96_17980</name>
</gene>
<accession>A0ABU8EX76</accession>
<organism evidence="2 3">
    <name type="scientific">Pseudoalteromonas spongiae</name>
    <dbReference type="NCBI Taxonomy" id="298657"/>
    <lineage>
        <taxon>Bacteria</taxon>
        <taxon>Pseudomonadati</taxon>
        <taxon>Pseudomonadota</taxon>
        <taxon>Gammaproteobacteria</taxon>
        <taxon>Alteromonadales</taxon>
        <taxon>Pseudoalteromonadaceae</taxon>
        <taxon>Pseudoalteromonas</taxon>
    </lineage>
</organism>
<dbReference type="Proteomes" id="UP001382455">
    <property type="component" value="Unassembled WGS sequence"/>
</dbReference>
<feature type="transmembrane region" description="Helical" evidence="1">
    <location>
        <begin position="100"/>
        <end position="126"/>
    </location>
</feature>
<evidence type="ECO:0000313" key="3">
    <source>
        <dbReference type="Proteomes" id="UP001382455"/>
    </source>
</evidence>
<feature type="transmembrane region" description="Helical" evidence="1">
    <location>
        <begin position="67"/>
        <end position="88"/>
    </location>
</feature>
<evidence type="ECO:0000256" key="1">
    <source>
        <dbReference type="SAM" id="Phobius"/>
    </source>
</evidence>
<feature type="transmembrane region" description="Helical" evidence="1">
    <location>
        <begin position="141"/>
        <end position="159"/>
    </location>
</feature>
<keyword evidence="3" id="KW-1185">Reference proteome</keyword>
<keyword evidence="1" id="KW-0472">Membrane</keyword>
<evidence type="ECO:0000313" key="2">
    <source>
        <dbReference type="EMBL" id="MEI4551570.1"/>
    </source>
</evidence>
<comment type="caution">
    <text evidence="2">The sequence shown here is derived from an EMBL/GenBank/DDBJ whole genome shotgun (WGS) entry which is preliminary data.</text>
</comment>
<dbReference type="Pfam" id="PF11158">
    <property type="entry name" value="DUF2938"/>
    <property type="match status" value="1"/>
</dbReference>
<keyword evidence="1" id="KW-1133">Transmembrane helix</keyword>